<accession>A0A2H0LQJ9</accession>
<protein>
    <submittedName>
        <fullName evidence="2">Uncharacterized protein</fullName>
    </submittedName>
</protein>
<evidence type="ECO:0000313" key="2">
    <source>
        <dbReference type="EMBL" id="PIQ85954.1"/>
    </source>
</evidence>
<gene>
    <name evidence="2" type="ORF">COV74_06700</name>
</gene>
<dbReference type="Proteomes" id="UP000230859">
    <property type="component" value="Unassembled WGS sequence"/>
</dbReference>
<dbReference type="AlphaFoldDB" id="A0A2H0LQJ9"/>
<keyword evidence="1" id="KW-0732">Signal</keyword>
<feature type="signal peptide" evidence="1">
    <location>
        <begin position="1"/>
        <end position="31"/>
    </location>
</feature>
<evidence type="ECO:0000256" key="1">
    <source>
        <dbReference type="SAM" id="SignalP"/>
    </source>
</evidence>
<feature type="non-terminal residue" evidence="2">
    <location>
        <position position="79"/>
    </location>
</feature>
<proteinExistence type="predicted"/>
<comment type="caution">
    <text evidence="2">The sequence shown here is derived from an EMBL/GenBank/DDBJ whole genome shotgun (WGS) entry which is preliminary data.</text>
</comment>
<dbReference type="EMBL" id="PCVY01000057">
    <property type="protein sequence ID" value="PIQ85954.1"/>
    <property type="molecule type" value="Genomic_DNA"/>
</dbReference>
<name>A0A2H0LQJ9_9BACT</name>
<organism evidence="2 3">
    <name type="scientific">Candidatus Abzuiibacterium crystallinum</name>
    <dbReference type="NCBI Taxonomy" id="1974748"/>
    <lineage>
        <taxon>Bacteria</taxon>
        <taxon>Pseudomonadati</taxon>
        <taxon>Candidatus Omnitrophota</taxon>
        <taxon>Candidatus Abzuiibacterium</taxon>
    </lineage>
</organism>
<reference evidence="2 3" key="1">
    <citation type="submission" date="2017-09" db="EMBL/GenBank/DDBJ databases">
        <title>Depth-based differentiation of microbial function through sediment-hosted aquifers and enrichment of novel symbionts in the deep terrestrial subsurface.</title>
        <authorList>
            <person name="Probst A.J."/>
            <person name="Ladd B."/>
            <person name="Jarett J.K."/>
            <person name="Geller-Mcgrath D.E."/>
            <person name="Sieber C.M."/>
            <person name="Emerson J.B."/>
            <person name="Anantharaman K."/>
            <person name="Thomas B.C."/>
            <person name="Malmstrom R."/>
            <person name="Stieglmeier M."/>
            <person name="Klingl A."/>
            <person name="Woyke T."/>
            <person name="Ryan C.M."/>
            <person name="Banfield J.F."/>
        </authorList>
    </citation>
    <scope>NUCLEOTIDE SEQUENCE [LARGE SCALE GENOMIC DNA]</scope>
    <source>
        <strain evidence="2">CG11_big_fil_rev_8_21_14_0_20_45_26</strain>
    </source>
</reference>
<feature type="chain" id="PRO_5013789313" evidence="1">
    <location>
        <begin position="32"/>
        <end position="79"/>
    </location>
</feature>
<evidence type="ECO:0000313" key="3">
    <source>
        <dbReference type="Proteomes" id="UP000230859"/>
    </source>
</evidence>
<sequence>MTQMNRLFKPALCLLLAAAMTCTSFPVPAWAGNHLFDGGEVAEAPERNFTGQTACRGDAESCTAKNPKISVPADPIYLD</sequence>